<proteinExistence type="predicted"/>
<evidence type="ECO:0000313" key="1">
    <source>
        <dbReference type="EMBL" id="TRY81433.1"/>
    </source>
</evidence>
<dbReference type="EMBL" id="SRMA01026627">
    <property type="protein sequence ID" value="TRY81433.1"/>
    <property type="molecule type" value="Genomic_DNA"/>
</dbReference>
<keyword evidence="2" id="KW-1185">Reference proteome</keyword>
<comment type="caution">
    <text evidence="1">The sequence shown here is derived from an EMBL/GenBank/DDBJ whole genome shotgun (WGS) entry which is preliminary data.</text>
</comment>
<evidence type="ECO:0000313" key="2">
    <source>
        <dbReference type="Proteomes" id="UP000316079"/>
    </source>
</evidence>
<sequence length="93" mass="10642">MDTEKNHYSMKTPSVYCLPFRFQHPSPAHTEHRLEPSLCTSPSFFTLSILLPFSLFISRSPTATDHMREMVLPGCVRLQCSFPSCIPCPPEER</sequence>
<accession>A0A553PUR9</accession>
<dbReference type="Proteomes" id="UP000316079">
    <property type="component" value="Unassembled WGS sequence"/>
</dbReference>
<dbReference type="AlphaFoldDB" id="A0A553PUR9"/>
<organism evidence="1 2">
    <name type="scientific">Danionella cerebrum</name>
    <dbReference type="NCBI Taxonomy" id="2873325"/>
    <lineage>
        <taxon>Eukaryota</taxon>
        <taxon>Metazoa</taxon>
        <taxon>Chordata</taxon>
        <taxon>Craniata</taxon>
        <taxon>Vertebrata</taxon>
        <taxon>Euteleostomi</taxon>
        <taxon>Actinopterygii</taxon>
        <taxon>Neopterygii</taxon>
        <taxon>Teleostei</taxon>
        <taxon>Ostariophysi</taxon>
        <taxon>Cypriniformes</taxon>
        <taxon>Danionidae</taxon>
        <taxon>Danioninae</taxon>
        <taxon>Danionella</taxon>
    </lineage>
</organism>
<protein>
    <submittedName>
        <fullName evidence="1">Uncharacterized protein</fullName>
    </submittedName>
</protein>
<name>A0A553PUR9_9TELE</name>
<gene>
    <name evidence="1" type="ORF">DNTS_008153</name>
</gene>
<reference evidence="1 2" key="1">
    <citation type="journal article" date="2019" name="Sci. Data">
        <title>Hybrid genome assembly and annotation of Danionella translucida.</title>
        <authorList>
            <person name="Kadobianskyi M."/>
            <person name="Schulze L."/>
            <person name="Schuelke M."/>
            <person name="Judkewitz B."/>
        </authorList>
    </citation>
    <scope>NUCLEOTIDE SEQUENCE [LARGE SCALE GENOMIC DNA]</scope>
    <source>
        <strain evidence="1 2">Bolton</strain>
    </source>
</reference>